<dbReference type="GeneID" id="67030282"/>
<dbReference type="SUPFAM" id="SSF56672">
    <property type="entry name" value="DNA/RNA polymerases"/>
    <property type="match status" value="1"/>
</dbReference>
<dbReference type="Pfam" id="PF17917">
    <property type="entry name" value="RT_RNaseH"/>
    <property type="match status" value="1"/>
</dbReference>
<dbReference type="GO" id="GO:0004519">
    <property type="term" value="F:endonuclease activity"/>
    <property type="evidence" value="ECO:0007669"/>
    <property type="project" value="UniProtKB-KW"/>
</dbReference>
<accession>A0A8H8P3I9</accession>
<dbReference type="PANTHER" id="PTHR37984">
    <property type="entry name" value="PROTEIN CBG26694"/>
    <property type="match status" value="1"/>
</dbReference>
<protein>
    <submittedName>
        <fullName evidence="9">Retrotransposable element Tf2 protein</fullName>
    </submittedName>
</protein>
<dbReference type="Proteomes" id="UP000650533">
    <property type="component" value="Chromosome 9"/>
</dbReference>
<dbReference type="KEGG" id="rsx:RhiXN_08003"/>
<feature type="domain" description="Reverse transcriptase" evidence="7">
    <location>
        <begin position="1"/>
        <end position="67"/>
    </location>
</feature>
<dbReference type="GO" id="GO:0003964">
    <property type="term" value="F:RNA-directed DNA polymerase activity"/>
    <property type="evidence" value="ECO:0007669"/>
    <property type="project" value="UniProtKB-KW"/>
</dbReference>
<dbReference type="InterPro" id="IPR043502">
    <property type="entry name" value="DNA/RNA_pol_sf"/>
</dbReference>
<sequence length="302" mass="34989">MNNLFRDFIEITVVIYLDNILIFSENPKDHPGHVREVLSRLMKNQPFCKLSKCHFHVTTVNYLGIVIFPKGFSTDQIKVEAVTSWLTPRTVKEVQAFLGFVNYLQCCIPNFSTVAQPLHNLTKKDTPWSWDTATEEASQELETLVTNSPVLICSNPKLPYYLETDASEVAMGAILSQRSSNEANYNPHNKELLAIIKALEEWYIFLEATHSPIQVFMDNRNLEYWMNARNYNQRHTQWQIFLSDFNFEIHYQLGKQSGKPDALSKRLDYRDLEQEPEVIPPLEIFALYTPKVQTVQALKSKP</sequence>
<dbReference type="Gene3D" id="3.30.70.270">
    <property type="match status" value="2"/>
</dbReference>
<name>A0A8H8P3I9_9AGAM</name>
<evidence type="ECO:0000256" key="4">
    <source>
        <dbReference type="ARBA" id="ARBA00022759"/>
    </source>
</evidence>
<keyword evidence="1" id="KW-0808">Transferase</keyword>
<evidence type="ECO:0000313" key="10">
    <source>
        <dbReference type="Proteomes" id="UP000650533"/>
    </source>
</evidence>
<evidence type="ECO:0000259" key="7">
    <source>
        <dbReference type="Pfam" id="PF00078"/>
    </source>
</evidence>
<dbReference type="InterPro" id="IPR043128">
    <property type="entry name" value="Rev_trsase/Diguanyl_cyclase"/>
</dbReference>
<keyword evidence="3" id="KW-0540">Nuclease</keyword>
<dbReference type="CDD" id="cd09274">
    <property type="entry name" value="RNase_HI_RT_Ty3"/>
    <property type="match status" value="1"/>
</dbReference>
<organism evidence="9 10">
    <name type="scientific">Rhizoctonia solani</name>
    <dbReference type="NCBI Taxonomy" id="456999"/>
    <lineage>
        <taxon>Eukaryota</taxon>
        <taxon>Fungi</taxon>
        <taxon>Dikarya</taxon>
        <taxon>Basidiomycota</taxon>
        <taxon>Agaricomycotina</taxon>
        <taxon>Agaricomycetes</taxon>
        <taxon>Cantharellales</taxon>
        <taxon>Ceratobasidiaceae</taxon>
        <taxon>Rhizoctonia</taxon>
    </lineage>
</organism>
<gene>
    <name evidence="9" type="ORF">RhiXN_08003</name>
</gene>
<proteinExistence type="predicted"/>
<evidence type="ECO:0000313" key="9">
    <source>
        <dbReference type="EMBL" id="QRW22967.1"/>
    </source>
</evidence>
<dbReference type="EMBL" id="CP059666">
    <property type="protein sequence ID" value="QRW22967.1"/>
    <property type="molecule type" value="Genomic_DNA"/>
</dbReference>
<keyword evidence="2" id="KW-0548">Nucleotidyltransferase</keyword>
<dbReference type="PANTHER" id="PTHR37984:SF5">
    <property type="entry name" value="PROTEIN NYNRIN-LIKE"/>
    <property type="match status" value="1"/>
</dbReference>
<evidence type="ECO:0000256" key="1">
    <source>
        <dbReference type="ARBA" id="ARBA00022679"/>
    </source>
</evidence>
<dbReference type="InterPro" id="IPR000477">
    <property type="entry name" value="RT_dom"/>
</dbReference>
<keyword evidence="5" id="KW-0378">Hydrolase</keyword>
<dbReference type="FunFam" id="3.30.70.270:FF:000026">
    <property type="entry name" value="Transposon Ty3-G Gag-Pol polyprotein"/>
    <property type="match status" value="1"/>
</dbReference>
<evidence type="ECO:0000256" key="5">
    <source>
        <dbReference type="ARBA" id="ARBA00022801"/>
    </source>
</evidence>
<evidence type="ECO:0000256" key="3">
    <source>
        <dbReference type="ARBA" id="ARBA00022722"/>
    </source>
</evidence>
<evidence type="ECO:0000256" key="2">
    <source>
        <dbReference type="ARBA" id="ARBA00022695"/>
    </source>
</evidence>
<keyword evidence="6" id="KW-0695">RNA-directed DNA polymerase</keyword>
<dbReference type="InterPro" id="IPR050951">
    <property type="entry name" value="Retrovirus_Pol_polyprotein"/>
</dbReference>
<evidence type="ECO:0000256" key="6">
    <source>
        <dbReference type="ARBA" id="ARBA00022918"/>
    </source>
</evidence>
<feature type="domain" description="Reverse transcriptase RNase H-like" evidence="8">
    <location>
        <begin position="156"/>
        <end position="245"/>
    </location>
</feature>
<dbReference type="Pfam" id="PF00078">
    <property type="entry name" value="RVT_1"/>
    <property type="match status" value="1"/>
</dbReference>
<keyword evidence="4" id="KW-0255">Endonuclease</keyword>
<dbReference type="GO" id="GO:0016787">
    <property type="term" value="F:hydrolase activity"/>
    <property type="evidence" value="ECO:0007669"/>
    <property type="project" value="UniProtKB-KW"/>
</dbReference>
<dbReference type="RefSeq" id="XP_043183204.1">
    <property type="nucleotide sequence ID" value="XM_043327819.1"/>
</dbReference>
<reference evidence="9" key="1">
    <citation type="submission" date="2020-05" db="EMBL/GenBank/DDBJ databases">
        <title>Evolutionary and genomic comparisons of hybrid uninucleate and nonhybrid Rhizoctonia fungi.</title>
        <authorList>
            <person name="Li C."/>
            <person name="Chen X."/>
        </authorList>
    </citation>
    <scope>NUCLEOTIDE SEQUENCE</scope>
    <source>
        <strain evidence="9">AG-1 IA</strain>
    </source>
</reference>
<evidence type="ECO:0000259" key="8">
    <source>
        <dbReference type="Pfam" id="PF17917"/>
    </source>
</evidence>
<dbReference type="AlphaFoldDB" id="A0A8H8P3I9"/>
<dbReference type="InterPro" id="IPR041373">
    <property type="entry name" value="RT_RNaseH"/>
</dbReference>